<accession>A0A8H6IRK7</accession>
<evidence type="ECO:0000256" key="1">
    <source>
        <dbReference type="SAM" id="MobiDB-lite"/>
    </source>
</evidence>
<evidence type="ECO:0000313" key="2">
    <source>
        <dbReference type="EMBL" id="KAF6792632.1"/>
    </source>
</evidence>
<organism evidence="2 3">
    <name type="scientific">Colletotrichum sojae</name>
    <dbReference type="NCBI Taxonomy" id="2175907"/>
    <lineage>
        <taxon>Eukaryota</taxon>
        <taxon>Fungi</taxon>
        <taxon>Dikarya</taxon>
        <taxon>Ascomycota</taxon>
        <taxon>Pezizomycotina</taxon>
        <taxon>Sordariomycetes</taxon>
        <taxon>Hypocreomycetidae</taxon>
        <taxon>Glomerellales</taxon>
        <taxon>Glomerellaceae</taxon>
        <taxon>Colletotrichum</taxon>
        <taxon>Colletotrichum orchidearum species complex</taxon>
    </lineage>
</organism>
<reference evidence="2 3" key="1">
    <citation type="journal article" date="2020" name="Phytopathology">
        <title>Genome Sequence Resources of Colletotrichum truncatum, C. plurivorum, C. musicola, and C. sojae: Four Species Pathogenic to Soybean (Glycine max).</title>
        <authorList>
            <person name="Rogerio F."/>
            <person name="Boufleur T.R."/>
            <person name="Ciampi-Guillardi M."/>
            <person name="Sukno S.A."/>
            <person name="Thon M.R."/>
            <person name="Massola Junior N.S."/>
            <person name="Baroncelli R."/>
        </authorList>
    </citation>
    <scope>NUCLEOTIDE SEQUENCE [LARGE SCALE GENOMIC DNA]</scope>
    <source>
        <strain evidence="2 3">LFN0009</strain>
    </source>
</reference>
<name>A0A8H6IRK7_9PEZI</name>
<keyword evidence="3" id="KW-1185">Reference proteome</keyword>
<protein>
    <submittedName>
        <fullName evidence="2">Dicarboxylic amino acid permease</fullName>
    </submittedName>
</protein>
<dbReference type="EMBL" id="WIGN01000454">
    <property type="protein sequence ID" value="KAF6792632.1"/>
    <property type="molecule type" value="Genomic_DNA"/>
</dbReference>
<sequence>MSAENVGKYGKAASDDAANPPDMEGTVSNVEGSSAETGQLKREFKERHVSMIAVAGAIGTGLI</sequence>
<dbReference type="AlphaFoldDB" id="A0A8H6IRK7"/>
<feature type="non-terminal residue" evidence="2">
    <location>
        <position position="63"/>
    </location>
</feature>
<feature type="region of interest" description="Disordered" evidence="1">
    <location>
        <begin position="1"/>
        <end position="40"/>
    </location>
</feature>
<feature type="compositionally biased region" description="Polar residues" evidence="1">
    <location>
        <begin position="26"/>
        <end position="37"/>
    </location>
</feature>
<gene>
    <name evidence="2" type="ORF">CSOJ01_14152</name>
</gene>
<dbReference type="Proteomes" id="UP000652219">
    <property type="component" value="Unassembled WGS sequence"/>
</dbReference>
<evidence type="ECO:0000313" key="3">
    <source>
        <dbReference type="Proteomes" id="UP000652219"/>
    </source>
</evidence>
<comment type="caution">
    <text evidence="2">The sequence shown here is derived from an EMBL/GenBank/DDBJ whole genome shotgun (WGS) entry which is preliminary data.</text>
</comment>
<proteinExistence type="predicted"/>